<reference evidence="2" key="1">
    <citation type="submission" date="2015-10" db="EMBL/GenBank/DDBJ databases">
        <title>Draft Genome Sequences of 11 Lactococcus lactis subspecies cremoris strains.</title>
        <authorList>
            <person name="Wels M."/>
            <person name="Backus L."/>
            <person name="Boekhorst J."/>
            <person name="Dijkstra A."/>
            <person name="Beerthuizen M."/>
            <person name="Kelly W."/>
            <person name="Siezen R."/>
            <person name="Bachmann H."/>
            <person name="Van Hijum S."/>
        </authorList>
    </citation>
    <scope>NUCLEOTIDE SEQUENCE [LARGE SCALE GENOMIC DNA]</scope>
    <source>
        <strain evidence="2">LMG9449</strain>
    </source>
</reference>
<dbReference type="RefSeq" id="WP_058225467.1">
    <property type="nucleotide sequence ID" value="NZ_LKLS01000214.1"/>
</dbReference>
<evidence type="ECO:0000313" key="2">
    <source>
        <dbReference type="Proteomes" id="UP000053612"/>
    </source>
</evidence>
<dbReference type="AlphaFoldDB" id="A0A0V8DMH0"/>
<dbReference type="EMBL" id="LKLS01000214">
    <property type="protein sequence ID" value="KSU14369.1"/>
    <property type="molecule type" value="Genomic_DNA"/>
</dbReference>
<accession>A0A0V8DMH0</accession>
<protein>
    <submittedName>
        <fullName evidence="1">Uncharacterized protein</fullName>
    </submittedName>
</protein>
<name>A0A0V8DMH0_LACLL</name>
<gene>
    <name evidence="1" type="ORF">LMG9449_2610</name>
</gene>
<dbReference type="Proteomes" id="UP000053612">
    <property type="component" value="Unassembled WGS sequence"/>
</dbReference>
<dbReference type="PATRIC" id="fig|1360.109.peg.593"/>
<comment type="caution">
    <text evidence="1">The sequence shown here is derived from an EMBL/GenBank/DDBJ whole genome shotgun (WGS) entry which is preliminary data.</text>
</comment>
<proteinExistence type="predicted"/>
<sequence>MPEDKFQALDKIEQEIEARRLKENFYEKDYYHTKEAFMTEFLNTKRALTLRQTQELGFPYWEYPSLQENIFCLGRLDFKEWGRHMTITTFFTLESGYFGQAKFSTFRGKDDSYIPTKGHVDLSEAEIGEYFVLKLKSKTGGSSFIEEIWAVDFDENLAESVQKILQEVANRKEQ</sequence>
<evidence type="ECO:0000313" key="1">
    <source>
        <dbReference type="EMBL" id="KSU14369.1"/>
    </source>
</evidence>
<organism evidence="1 2">
    <name type="scientific">Lactococcus lactis subsp. lactis</name>
    <name type="common">Streptococcus lactis</name>
    <dbReference type="NCBI Taxonomy" id="1360"/>
    <lineage>
        <taxon>Bacteria</taxon>
        <taxon>Bacillati</taxon>
        <taxon>Bacillota</taxon>
        <taxon>Bacilli</taxon>
        <taxon>Lactobacillales</taxon>
        <taxon>Streptococcaceae</taxon>
        <taxon>Lactococcus</taxon>
    </lineage>
</organism>